<sequence>MRLVLYTLLILLYIINQFLFQPTLDYATGVIAVLALGISAVYARGLYRVSGFVFLLLGLLLFFWNGLVWHSIFLHFQTMLGLLSFFLVLPFIHSLIRVGRYDKNLSQFLQDRVTAMPALYKRSSLVCHFLGIFLNIAAIPLLTRSLEPSLQMLPKRDTDKFFSNSLLRSYALCLMWSPMEVLVSLTVDFTQTPYYWLLPIIVFNVLAVLLIDWALSGFRYKNISIPLAKESRSKSAHVSKKMLHLLGMLLVFVLLVSLVQHIVERGFLFSVVLLLIPFSFLWAAASRKAKSYLALAAPYWKQRTNGLADFFFMFLSAGLFVDMLSLSGLLSFLEPVFLAAAQTPFVLYLLIAGYFLLTSFIGLHSLVSLTFLLQFLLPVLPEVAGMPLAIVIITCALSPVMYSPFNLSVSMLTSELRISPYRIAGWNVGFAILCMLFGILVSALLEQTIY</sequence>
<keyword evidence="1" id="KW-1133">Transmembrane helix</keyword>
<feature type="transmembrane region" description="Helical" evidence="1">
    <location>
        <begin position="26"/>
        <end position="45"/>
    </location>
</feature>
<keyword evidence="1" id="KW-0472">Membrane</keyword>
<keyword evidence="3" id="KW-1185">Reference proteome</keyword>
<feature type="transmembrane region" description="Helical" evidence="1">
    <location>
        <begin position="306"/>
        <end position="333"/>
    </location>
</feature>
<gene>
    <name evidence="2" type="ORF">JOD01_001869</name>
</gene>
<feature type="transmembrane region" description="Helical" evidence="1">
    <location>
        <begin position="423"/>
        <end position="445"/>
    </location>
</feature>
<feature type="transmembrane region" description="Helical" evidence="1">
    <location>
        <begin position="266"/>
        <end position="285"/>
    </location>
</feature>
<name>A0A939BPB3_9BACL</name>
<accession>A0A939BPB3</accession>
<dbReference type="AlphaFoldDB" id="A0A939BPB3"/>
<feature type="transmembrane region" description="Helical" evidence="1">
    <location>
        <begin position="119"/>
        <end position="142"/>
    </location>
</feature>
<feature type="transmembrane region" description="Helical" evidence="1">
    <location>
        <begin position="78"/>
        <end position="98"/>
    </location>
</feature>
<organism evidence="2 3">
    <name type="scientific">Brevibacillus fulvus</name>
    <dbReference type="NCBI Taxonomy" id="1125967"/>
    <lineage>
        <taxon>Bacteria</taxon>
        <taxon>Bacillati</taxon>
        <taxon>Bacillota</taxon>
        <taxon>Bacilli</taxon>
        <taxon>Bacillales</taxon>
        <taxon>Paenibacillaceae</taxon>
        <taxon>Brevibacillus</taxon>
    </lineage>
</organism>
<feature type="transmembrane region" description="Helical" evidence="1">
    <location>
        <begin position="242"/>
        <end position="260"/>
    </location>
</feature>
<protein>
    <submittedName>
        <fullName evidence="2">Uncharacterized protein</fullName>
    </submittedName>
</protein>
<comment type="caution">
    <text evidence="2">The sequence shown here is derived from an EMBL/GenBank/DDBJ whole genome shotgun (WGS) entry which is preliminary data.</text>
</comment>
<feature type="transmembrane region" description="Helical" evidence="1">
    <location>
        <begin position="52"/>
        <end position="72"/>
    </location>
</feature>
<keyword evidence="1" id="KW-0812">Transmembrane</keyword>
<dbReference type="Proteomes" id="UP000717624">
    <property type="component" value="Unassembled WGS sequence"/>
</dbReference>
<dbReference type="EMBL" id="JAFBEB010000005">
    <property type="protein sequence ID" value="MBM7590265.1"/>
    <property type="molecule type" value="Genomic_DNA"/>
</dbReference>
<dbReference type="RefSeq" id="WP_204518019.1">
    <property type="nucleotide sequence ID" value="NZ_BAABIN010000020.1"/>
</dbReference>
<evidence type="ECO:0000313" key="3">
    <source>
        <dbReference type="Proteomes" id="UP000717624"/>
    </source>
</evidence>
<reference evidence="2" key="1">
    <citation type="submission" date="2021-01" db="EMBL/GenBank/DDBJ databases">
        <title>Genomic Encyclopedia of Type Strains, Phase IV (KMG-IV): sequencing the most valuable type-strain genomes for metagenomic binning, comparative biology and taxonomic classification.</title>
        <authorList>
            <person name="Goeker M."/>
        </authorList>
    </citation>
    <scope>NUCLEOTIDE SEQUENCE</scope>
    <source>
        <strain evidence="2">DSM 25523</strain>
    </source>
</reference>
<feature type="transmembrane region" description="Helical" evidence="1">
    <location>
        <begin position="384"/>
        <end position="403"/>
    </location>
</feature>
<feature type="transmembrane region" description="Helical" evidence="1">
    <location>
        <begin position="194"/>
        <end position="215"/>
    </location>
</feature>
<evidence type="ECO:0000256" key="1">
    <source>
        <dbReference type="SAM" id="Phobius"/>
    </source>
</evidence>
<evidence type="ECO:0000313" key="2">
    <source>
        <dbReference type="EMBL" id="MBM7590265.1"/>
    </source>
</evidence>
<proteinExistence type="predicted"/>
<feature type="transmembrane region" description="Helical" evidence="1">
    <location>
        <begin position="345"/>
        <end position="372"/>
    </location>
</feature>